<comment type="caution">
    <text evidence="1">The sequence shown here is derived from an EMBL/GenBank/DDBJ whole genome shotgun (WGS) entry which is preliminary data.</text>
</comment>
<organism evidence="1 2">
    <name type="scientific">Corynebacterium phoceense</name>
    <dbReference type="NCBI Taxonomy" id="1686286"/>
    <lineage>
        <taxon>Bacteria</taxon>
        <taxon>Bacillati</taxon>
        <taxon>Actinomycetota</taxon>
        <taxon>Actinomycetes</taxon>
        <taxon>Mycobacteriales</taxon>
        <taxon>Corynebacteriaceae</taxon>
        <taxon>Corynebacterium</taxon>
    </lineage>
</organism>
<keyword evidence="2" id="KW-1185">Reference proteome</keyword>
<gene>
    <name evidence="1" type="ORF">EJK80_04690</name>
</gene>
<dbReference type="RefSeq" id="WP_141628728.1">
    <property type="nucleotide sequence ID" value="NZ_VHIR01000005.1"/>
</dbReference>
<accession>A0A540R813</accession>
<dbReference type="EMBL" id="VHIR01000005">
    <property type="protein sequence ID" value="TQE43842.1"/>
    <property type="molecule type" value="Genomic_DNA"/>
</dbReference>
<dbReference type="AlphaFoldDB" id="A0A540R813"/>
<name>A0A540R813_9CORY</name>
<evidence type="ECO:0000313" key="2">
    <source>
        <dbReference type="Proteomes" id="UP000318080"/>
    </source>
</evidence>
<sequence>MDFITHGPRATFTMDCDGYVTAQRTTQIAALHDICAHYLPELFMDSPAWKEIRSFLSQPLEGWWYVFGHSVVVPVATEDERTTFWVPGSENTVSAASDLLRGPLPAEPAWSGERLFESPLELPAAPDLDALLAAAYGYPIVLRPGHWYTDGTRPLCYIDNAAGFWSPTTKEPLVAAGIASLAPLDVPPVREPDDFLEGLSADPADHIPGSWCIAEGVSDANFVFLHRADDSGITVVDIRPHAAGPRVHTLNAGRVTVSTTDRVDIP</sequence>
<proteinExistence type="predicted"/>
<evidence type="ECO:0000313" key="1">
    <source>
        <dbReference type="EMBL" id="TQE43842.1"/>
    </source>
</evidence>
<dbReference type="Proteomes" id="UP000318080">
    <property type="component" value="Unassembled WGS sequence"/>
</dbReference>
<reference evidence="1 2" key="1">
    <citation type="submission" date="2019-06" db="EMBL/GenBank/DDBJ databases">
        <title>Draft genome of C. phoceense Strain 272.</title>
        <authorList>
            <person name="Pacheco L.G.C."/>
            <person name="Barberis C.M."/>
            <person name="Almuzara M.N."/>
            <person name="Traglia G.M."/>
            <person name="Santos C.S."/>
            <person name="Rocha D.J.P.G."/>
            <person name="Aguiar E.R.G.R."/>
            <person name="Vay C.A."/>
        </authorList>
    </citation>
    <scope>NUCLEOTIDE SEQUENCE [LARGE SCALE GENOMIC DNA]</scope>
    <source>
        <strain evidence="1 2">272</strain>
    </source>
</reference>
<protein>
    <submittedName>
        <fullName evidence="1">Uncharacterized protein</fullName>
    </submittedName>
</protein>